<dbReference type="Pfam" id="PF09179">
    <property type="entry name" value="TilS"/>
    <property type="match status" value="1"/>
</dbReference>
<keyword evidence="5 8" id="KW-0547">Nucleotide-binding</keyword>
<evidence type="ECO:0000256" key="1">
    <source>
        <dbReference type="ARBA" id="ARBA00004496"/>
    </source>
</evidence>
<dbReference type="GO" id="GO:0005737">
    <property type="term" value="C:cytoplasm"/>
    <property type="evidence" value="ECO:0007669"/>
    <property type="project" value="UniProtKB-SubCell"/>
</dbReference>
<dbReference type="NCBIfam" id="TIGR02433">
    <property type="entry name" value="lysidine_TilS_C"/>
    <property type="match status" value="1"/>
</dbReference>
<evidence type="ECO:0000259" key="9">
    <source>
        <dbReference type="SMART" id="SM00977"/>
    </source>
</evidence>
<dbReference type="InterPro" id="IPR012094">
    <property type="entry name" value="tRNA_Ile_lys_synt"/>
</dbReference>
<dbReference type="InterPro" id="IPR012796">
    <property type="entry name" value="Lysidine-tRNA-synth_C"/>
</dbReference>
<keyword evidence="6 8" id="KW-0067">ATP-binding</keyword>
<keyword evidence="11" id="KW-1185">Reference proteome</keyword>
<dbReference type="Proteomes" id="UP000532440">
    <property type="component" value="Unassembled WGS sequence"/>
</dbReference>
<evidence type="ECO:0000256" key="4">
    <source>
        <dbReference type="ARBA" id="ARBA00022694"/>
    </source>
</evidence>
<dbReference type="CDD" id="cd01992">
    <property type="entry name" value="TilS_N"/>
    <property type="match status" value="1"/>
</dbReference>
<comment type="function">
    <text evidence="8">Ligates lysine onto the cytidine present at position 34 of the AUA codon-specific tRNA(Ile) that contains the anticodon CAU, in an ATP-dependent manner. Cytidine is converted to lysidine, thus changing the amino acid specificity of the tRNA from methionine to isoleucine.</text>
</comment>
<name>A0A7W8MA41_9BURK</name>
<keyword evidence="3 8" id="KW-0436">Ligase</keyword>
<evidence type="ECO:0000256" key="2">
    <source>
        <dbReference type="ARBA" id="ARBA00022490"/>
    </source>
</evidence>
<dbReference type="Gene3D" id="3.40.50.620">
    <property type="entry name" value="HUPs"/>
    <property type="match status" value="1"/>
</dbReference>
<comment type="catalytic activity">
    <reaction evidence="7 8">
        <text>cytidine(34) in tRNA(Ile2) + L-lysine + ATP = lysidine(34) in tRNA(Ile2) + AMP + diphosphate + H(+)</text>
        <dbReference type="Rhea" id="RHEA:43744"/>
        <dbReference type="Rhea" id="RHEA-COMP:10625"/>
        <dbReference type="Rhea" id="RHEA-COMP:10670"/>
        <dbReference type="ChEBI" id="CHEBI:15378"/>
        <dbReference type="ChEBI" id="CHEBI:30616"/>
        <dbReference type="ChEBI" id="CHEBI:32551"/>
        <dbReference type="ChEBI" id="CHEBI:33019"/>
        <dbReference type="ChEBI" id="CHEBI:82748"/>
        <dbReference type="ChEBI" id="CHEBI:83665"/>
        <dbReference type="ChEBI" id="CHEBI:456215"/>
        <dbReference type="EC" id="6.3.4.19"/>
    </reaction>
</comment>
<feature type="binding site" evidence="8">
    <location>
        <begin position="43"/>
        <end position="48"/>
    </location>
    <ligand>
        <name>ATP</name>
        <dbReference type="ChEBI" id="CHEBI:30616"/>
    </ligand>
</feature>
<evidence type="ECO:0000256" key="7">
    <source>
        <dbReference type="ARBA" id="ARBA00048539"/>
    </source>
</evidence>
<protein>
    <recommendedName>
        <fullName evidence="8">tRNA(Ile)-lysidine synthase</fullName>
        <ecNumber evidence="8">6.3.4.19</ecNumber>
    </recommendedName>
    <alternativeName>
        <fullName evidence="8">tRNA(Ile)-2-lysyl-cytidine synthase</fullName>
    </alternativeName>
    <alternativeName>
        <fullName evidence="8">tRNA(Ile)-lysidine synthetase</fullName>
    </alternativeName>
</protein>
<dbReference type="InterPro" id="IPR012795">
    <property type="entry name" value="tRNA_Ile_lys_synt_N"/>
</dbReference>
<dbReference type="SUPFAM" id="SSF52402">
    <property type="entry name" value="Adenine nucleotide alpha hydrolases-like"/>
    <property type="match status" value="1"/>
</dbReference>
<dbReference type="Gene3D" id="1.20.59.20">
    <property type="match status" value="1"/>
</dbReference>
<accession>A0A7W8MA41</accession>
<evidence type="ECO:0000313" key="11">
    <source>
        <dbReference type="Proteomes" id="UP000532440"/>
    </source>
</evidence>
<dbReference type="GO" id="GO:0005524">
    <property type="term" value="F:ATP binding"/>
    <property type="evidence" value="ECO:0007669"/>
    <property type="project" value="UniProtKB-UniRule"/>
</dbReference>
<dbReference type="InterPro" id="IPR014729">
    <property type="entry name" value="Rossmann-like_a/b/a_fold"/>
</dbReference>
<dbReference type="PANTHER" id="PTHR43033">
    <property type="entry name" value="TRNA(ILE)-LYSIDINE SYNTHASE-RELATED"/>
    <property type="match status" value="1"/>
</dbReference>
<dbReference type="SMART" id="SM00977">
    <property type="entry name" value="TilS_C"/>
    <property type="match status" value="1"/>
</dbReference>
<dbReference type="EC" id="6.3.4.19" evidence="8"/>
<dbReference type="PANTHER" id="PTHR43033:SF1">
    <property type="entry name" value="TRNA(ILE)-LYSIDINE SYNTHASE-RELATED"/>
    <property type="match status" value="1"/>
</dbReference>
<dbReference type="Pfam" id="PF11734">
    <property type="entry name" value="TilS_C"/>
    <property type="match status" value="1"/>
</dbReference>
<comment type="subcellular location">
    <subcellularLocation>
        <location evidence="1 8">Cytoplasm</location>
    </subcellularLocation>
</comment>
<proteinExistence type="inferred from homology"/>
<dbReference type="RefSeq" id="WP_183970556.1">
    <property type="nucleotide sequence ID" value="NZ_BAABEW010000013.1"/>
</dbReference>
<comment type="domain">
    <text evidence="8">The N-terminal region contains the highly conserved SGGXDS motif, predicted to be a P-loop motif involved in ATP binding.</text>
</comment>
<gene>
    <name evidence="8" type="primary">tilS</name>
    <name evidence="10" type="ORF">HNQ70_003717</name>
</gene>
<evidence type="ECO:0000313" key="10">
    <source>
        <dbReference type="EMBL" id="MBB5273686.1"/>
    </source>
</evidence>
<keyword evidence="2 8" id="KW-0963">Cytoplasm</keyword>
<dbReference type="AlphaFoldDB" id="A0A7W8MA41"/>
<dbReference type="SUPFAM" id="SSF82829">
    <property type="entry name" value="MesJ substrate recognition domain-like"/>
    <property type="match status" value="1"/>
</dbReference>
<evidence type="ECO:0000256" key="3">
    <source>
        <dbReference type="ARBA" id="ARBA00022598"/>
    </source>
</evidence>
<comment type="similarity">
    <text evidence="8">Belongs to the tRNA(Ile)-lysidine synthase family.</text>
</comment>
<evidence type="ECO:0000256" key="8">
    <source>
        <dbReference type="HAMAP-Rule" id="MF_01161"/>
    </source>
</evidence>
<reference evidence="10 11" key="1">
    <citation type="submission" date="2020-08" db="EMBL/GenBank/DDBJ databases">
        <title>Genomic Encyclopedia of Type Strains, Phase IV (KMG-IV): sequencing the most valuable type-strain genomes for metagenomic binning, comparative biology and taxonomic classification.</title>
        <authorList>
            <person name="Goeker M."/>
        </authorList>
    </citation>
    <scope>NUCLEOTIDE SEQUENCE [LARGE SCALE GENOMIC DNA]</scope>
    <source>
        <strain evidence="10 11">DSM 29781</strain>
    </source>
</reference>
<organism evidence="10 11">
    <name type="scientific">Quisquiliibacterium transsilvanicum</name>
    <dbReference type="NCBI Taxonomy" id="1549638"/>
    <lineage>
        <taxon>Bacteria</taxon>
        <taxon>Pseudomonadati</taxon>
        <taxon>Pseudomonadota</taxon>
        <taxon>Betaproteobacteria</taxon>
        <taxon>Burkholderiales</taxon>
        <taxon>Burkholderiaceae</taxon>
        <taxon>Quisquiliibacterium</taxon>
    </lineage>
</organism>
<evidence type="ECO:0000256" key="6">
    <source>
        <dbReference type="ARBA" id="ARBA00022840"/>
    </source>
</evidence>
<evidence type="ECO:0000256" key="5">
    <source>
        <dbReference type="ARBA" id="ARBA00022741"/>
    </source>
</evidence>
<dbReference type="NCBIfam" id="TIGR02432">
    <property type="entry name" value="lysidine_TilS_N"/>
    <property type="match status" value="1"/>
</dbReference>
<dbReference type="GO" id="GO:0032267">
    <property type="term" value="F:tRNA(Ile)-lysidine synthase activity"/>
    <property type="evidence" value="ECO:0007669"/>
    <property type="project" value="UniProtKB-EC"/>
</dbReference>
<dbReference type="Pfam" id="PF01171">
    <property type="entry name" value="ATP_bind_3"/>
    <property type="match status" value="1"/>
</dbReference>
<dbReference type="HAMAP" id="MF_01161">
    <property type="entry name" value="tRNA_Ile_lys_synt"/>
    <property type="match status" value="1"/>
</dbReference>
<dbReference type="InterPro" id="IPR015262">
    <property type="entry name" value="tRNA_Ile_lys_synt_subst-bd"/>
</dbReference>
<dbReference type="InterPro" id="IPR011063">
    <property type="entry name" value="TilS/TtcA_N"/>
</dbReference>
<dbReference type="SUPFAM" id="SSF56037">
    <property type="entry name" value="PheT/TilS domain"/>
    <property type="match status" value="1"/>
</dbReference>
<sequence length="511" mass="54200">MENSRRSAKDADPVVAALARALGEACAAAGPLPHPPVFVIGWSGGLDSTVLLHAAASGAPAGARLVAVHVHHGLQPAADAWQAHCERESGRLGVACEIHRVEDAPAPGASVEAWARDRRYAALIRAAVRHGALGVLTAHHSDDQVETMLMRIARGSGVDGLAGIEASGRREGVPLLRPLLGLSRAELAFYAQRHGLRWVEDPSNEDPALLRNAFRHRVLPVMDAVAPAFRDNLLRLGLRLDEARAAIEALARIDLRGACVDANSIDAKFDATALGGCPGQRAQRTAGSSAAGLPADGAAPVALDADALARLPAPRRAAALRLWLELLGARAPTESKLREIERQLVLAAGAYGQVAHEGLLLRRHRRRIAAAPVAQGLVVAARDAVSLAWQGEPSLAVPGFAGMLQFDEDGPAQVAQVAQVGGVSAEWLRGRPLTVRSPDSMLRLRAQPGGRARTLKNLYQERGIPAWLRPSLPLVEADDRLLFAAGLGMDHSPGWPRTGRLVRLCWIAPHV</sequence>
<keyword evidence="4 8" id="KW-0819">tRNA processing</keyword>
<dbReference type="GO" id="GO:0006400">
    <property type="term" value="P:tRNA modification"/>
    <property type="evidence" value="ECO:0007669"/>
    <property type="project" value="UniProtKB-UniRule"/>
</dbReference>
<dbReference type="EMBL" id="JACHGB010000008">
    <property type="protein sequence ID" value="MBB5273686.1"/>
    <property type="molecule type" value="Genomic_DNA"/>
</dbReference>
<comment type="caution">
    <text evidence="10">The sequence shown here is derived from an EMBL/GenBank/DDBJ whole genome shotgun (WGS) entry which is preliminary data.</text>
</comment>
<feature type="domain" description="Lysidine-tRNA(Ile) synthetase C-terminal" evidence="9">
    <location>
        <begin position="433"/>
        <end position="506"/>
    </location>
</feature>